<dbReference type="EMBL" id="UYIG01000001">
    <property type="protein sequence ID" value="VDG26762.1"/>
    <property type="molecule type" value="Genomic_DNA"/>
</dbReference>
<gene>
    <name evidence="1" type="ORF">MUDAN_MDHGFNIF_00165</name>
</gene>
<organism evidence="1 2">
    <name type="scientific">Lactiplantibacillus mudanjiangensis</name>
    <dbReference type="NCBI Taxonomy" id="1296538"/>
    <lineage>
        <taxon>Bacteria</taxon>
        <taxon>Bacillati</taxon>
        <taxon>Bacillota</taxon>
        <taxon>Bacilli</taxon>
        <taxon>Lactobacillales</taxon>
        <taxon>Lactobacillaceae</taxon>
        <taxon>Lactiplantibacillus</taxon>
    </lineage>
</organism>
<dbReference type="AlphaFoldDB" id="A0A660DYZ8"/>
<evidence type="ECO:0000313" key="1">
    <source>
        <dbReference type="EMBL" id="VDG26762.1"/>
    </source>
</evidence>
<keyword evidence="2" id="KW-1185">Reference proteome</keyword>
<accession>A0A660DYZ8</accession>
<proteinExistence type="predicted"/>
<sequence length="128" mass="14761">MLFHDVEIYLGDDHITKTLQMYQLQIKQVSAWHSDLYVELLLSNKKLRWLKLSGIEKNTFIQAIEFIMPCGVSYCLADLSQVTGSVYVSDEIIPQYTNWCFYWPGSVITSGYSNTSFLGGHDYDEDDD</sequence>
<dbReference type="OrthoDB" id="9899151at2"/>
<dbReference type="Proteomes" id="UP000289996">
    <property type="component" value="Unassembled WGS sequence"/>
</dbReference>
<dbReference type="RefSeq" id="WP_130851170.1">
    <property type="nucleotide sequence ID" value="NZ_UYIG01000001.1"/>
</dbReference>
<evidence type="ECO:0000313" key="2">
    <source>
        <dbReference type="Proteomes" id="UP000289996"/>
    </source>
</evidence>
<name>A0A660DYZ8_9LACO</name>
<reference evidence="1 2" key="1">
    <citation type="submission" date="2018-11" db="EMBL/GenBank/DDBJ databases">
        <authorList>
            <person name="Wuyts S."/>
        </authorList>
    </citation>
    <scope>NUCLEOTIDE SEQUENCE [LARGE SCALE GENOMIC DNA]</scope>
    <source>
        <strain evidence="1">Lactobacillus mudanjiangensis AMBF249</strain>
    </source>
</reference>
<protein>
    <submittedName>
        <fullName evidence="1">Uncharacterized protein</fullName>
    </submittedName>
</protein>